<dbReference type="GO" id="GO:0006511">
    <property type="term" value="P:ubiquitin-dependent protein catabolic process"/>
    <property type="evidence" value="ECO:0007669"/>
    <property type="project" value="InterPro"/>
</dbReference>
<comment type="function">
    <text evidence="10">Ubiquitin-protein ligase that probably functions as an E3 ligase in conjunction with specific E1 and E2 ligases. May also function as an E4 ligase mediating the assembly of polyubiquitin chains on substrates ubiquitinated by another E3 ubiquitin ligase. Mediates 'Lys-48'-linked polyubiquitination of substrates.</text>
</comment>
<keyword evidence="8" id="KW-0833">Ubl conjugation pathway</keyword>
<feature type="domain" description="U-box" evidence="13">
    <location>
        <begin position="968"/>
        <end position="1042"/>
    </location>
</feature>
<dbReference type="SUPFAM" id="SSF57850">
    <property type="entry name" value="RING/U-box"/>
    <property type="match status" value="1"/>
</dbReference>
<evidence type="ECO:0000313" key="14">
    <source>
        <dbReference type="Proteomes" id="UP000504606"/>
    </source>
</evidence>
<dbReference type="KEGG" id="foc:113218263"/>
<dbReference type="GO" id="GO:0000151">
    <property type="term" value="C:ubiquitin ligase complex"/>
    <property type="evidence" value="ECO:0007669"/>
    <property type="project" value="InterPro"/>
</dbReference>
<dbReference type="Proteomes" id="UP000504606">
    <property type="component" value="Unplaced"/>
</dbReference>
<evidence type="ECO:0000256" key="12">
    <source>
        <dbReference type="SAM" id="MobiDB-lite"/>
    </source>
</evidence>
<comment type="subcellular location">
    <subcellularLocation>
        <location evidence="2">Cytoplasm</location>
    </subcellularLocation>
</comment>
<dbReference type="InterPro" id="IPR013083">
    <property type="entry name" value="Znf_RING/FYVE/PHD"/>
</dbReference>
<keyword evidence="6" id="KW-0963">Cytoplasm</keyword>
<evidence type="ECO:0000256" key="6">
    <source>
        <dbReference type="ARBA" id="ARBA00022490"/>
    </source>
</evidence>
<dbReference type="Gene3D" id="3.30.40.10">
    <property type="entry name" value="Zinc/RING finger domain, C3HC4 (zinc finger)"/>
    <property type="match status" value="1"/>
</dbReference>
<evidence type="ECO:0000256" key="7">
    <source>
        <dbReference type="ARBA" id="ARBA00022679"/>
    </source>
</evidence>
<evidence type="ECO:0000256" key="8">
    <source>
        <dbReference type="ARBA" id="ARBA00022786"/>
    </source>
</evidence>
<dbReference type="CDD" id="cd16657">
    <property type="entry name" value="RING-Ubox_UBE4A"/>
    <property type="match status" value="1"/>
</dbReference>
<dbReference type="GO" id="GO:0036503">
    <property type="term" value="P:ERAD pathway"/>
    <property type="evidence" value="ECO:0007669"/>
    <property type="project" value="InterPro"/>
</dbReference>
<protein>
    <recommendedName>
        <fullName evidence="11">Ubiquitin conjugation factor E4 A</fullName>
        <ecNumber evidence="5">2.3.2.27</ecNumber>
    </recommendedName>
</protein>
<evidence type="ECO:0000256" key="1">
    <source>
        <dbReference type="ARBA" id="ARBA00000900"/>
    </source>
</evidence>
<dbReference type="PROSITE" id="PS51698">
    <property type="entry name" value="U_BOX"/>
    <property type="match status" value="1"/>
</dbReference>
<comment type="similarity">
    <text evidence="4">Belongs to the ubiquitin conjugation factor E4 family.</text>
</comment>
<keyword evidence="14" id="KW-1185">Reference proteome</keyword>
<dbReference type="GeneID" id="113218263"/>
<evidence type="ECO:0000256" key="11">
    <source>
        <dbReference type="ARBA" id="ARBA00040077"/>
    </source>
</evidence>
<name>A0A6J1TS45_FRAOC</name>
<dbReference type="GO" id="GO:0034450">
    <property type="term" value="F:ubiquitin-ubiquitin ligase activity"/>
    <property type="evidence" value="ECO:0007669"/>
    <property type="project" value="InterPro"/>
</dbReference>
<accession>A0A6J1TS45</accession>
<dbReference type="Pfam" id="PF04564">
    <property type="entry name" value="U-box"/>
    <property type="match status" value="1"/>
</dbReference>
<keyword evidence="7" id="KW-0808">Transferase</keyword>
<gene>
    <name evidence="15" type="primary">LOC113218263</name>
</gene>
<comment type="pathway">
    <text evidence="3">Protein modification; protein ubiquitination.</text>
</comment>
<dbReference type="GO" id="GO:0005737">
    <property type="term" value="C:cytoplasm"/>
    <property type="evidence" value="ECO:0007669"/>
    <property type="project" value="UniProtKB-SubCell"/>
</dbReference>
<dbReference type="UniPathway" id="UPA00143"/>
<evidence type="ECO:0000313" key="15">
    <source>
        <dbReference type="RefSeq" id="XP_026294320.1"/>
    </source>
</evidence>
<keyword evidence="9" id="KW-0007">Acetylation</keyword>
<dbReference type="InterPro" id="IPR019474">
    <property type="entry name" value="Ub_conjug_fac_E4_core"/>
</dbReference>
<dbReference type="InterPro" id="IPR045132">
    <property type="entry name" value="UBE4"/>
</dbReference>
<dbReference type="PANTHER" id="PTHR13931">
    <property type="entry name" value="UBIQUITINATION FACTOR E4"/>
    <property type="match status" value="1"/>
</dbReference>
<evidence type="ECO:0000259" key="13">
    <source>
        <dbReference type="PROSITE" id="PS51698"/>
    </source>
</evidence>
<evidence type="ECO:0000256" key="5">
    <source>
        <dbReference type="ARBA" id="ARBA00012483"/>
    </source>
</evidence>
<evidence type="ECO:0000256" key="9">
    <source>
        <dbReference type="ARBA" id="ARBA00022990"/>
    </source>
</evidence>
<dbReference type="CTD" id="9354"/>
<dbReference type="OrthoDB" id="20295at2759"/>
<feature type="region of interest" description="Disordered" evidence="12">
    <location>
        <begin position="1036"/>
        <end position="1057"/>
    </location>
</feature>
<dbReference type="GO" id="GO:0000209">
    <property type="term" value="P:protein polyubiquitination"/>
    <property type="evidence" value="ECO:0007669"/>
    <property type="project" value="TreeGrafter"/>
</dbReference>
<feature type="region of interest" description="Disordered" evidence="12">
    <location>
        <begin position="22"/>
        <end position="55"/>
    </location>
</feature>
<dbReference type="Pfam" id="PF10408">
    <property type="entry name" value="Ufd2P_core"/>
    <property type="match status" value="1"/>
</dbReference>
<dbReference type="FunFam" id="3.30.40.10:FF:000055">
    <property type="entry name" value="Ubiquitin conjugation factor e4 a"/>
    <property type="match status" value="1"/>
</dbReference>
<dbReference type="PANTHER" id="PTHR13931:SF16">
    <property type="entry name" value="UBIQUITIN CONJUGATION FACTOR E4 A"/>
    <property type="match status" value="1"/>
</dbReference>
<dbReference type="AlphaFoldDB" id="A0A6J1TS45"/>
<evidence type="ECO:0000256" key="10">
    <source>
        <dbReference type="ARBA" id="ARBA00037624"/>
    </source>
</evidence>
<dbReference type="SMART" id="SM00504">
    <property type="entry name" value="Ubox"/>
    <property type="match status" value="1"/>
</dbReference>
<feature type="compositionally biased region" description="Low complexity" evidence="12">
    <location>
        <begin position="29"/>
        <end position="38"/>
    </location>
</feature>
<proteinExistence type="inferred from homology"/>
<dbReference type="EC" id="2.3.2.27" evidence="5"/>
<dbReference type="GO" id="GO:0005634">
    <property type="term" value="C:nucleus"/>
    <property type="evidence" value="ECO:0007669"/>
    <property type="project" value="TreeGrafter"/>
</dbReference>
<sequence length="1057" mass="119362">MSDNLENNPFFGLFGSVKDANSFTHQNDDNGSSSNSDNSESKTTQEETRTCEENPRQKAVNALIEDVFCITVSKRVLSQPLILVEETAASIEPSDKLDVNSLEQALFERLLLEEPANHVIKPSTLGNSAVNHHVIEKDVLSYLFECHKQLMDMKRWKPDLEEDISSMDLLVIRNFATALTQPELYGTQRLHIQFLDMFNDYDNAMDHLSSLISSLVDMIISDEGVEAGSCSLARALKPVLDEVKDRAKNSSLLTLNRYHMHLIKYFSSIPVLGDILLQHSTPRDGEGVVYADTLFGAILSTSCLPRTGITYQPSEQFQFDRSMESGFWTGLNFICDSMHTVFFNLFKNSMTSRHALLLWIGKCLHANAKRGKLSNSHENELSAFVALSTVSDGFMMNLGGVLLRLCKPFAGKPLAFAKLLRVDPTYCTVQVQDETEANERWVHMRGMSSETCLISLSGNDDGQPTERPSAPSFNFVTEMFFMTHRALDLGMRVVFGKWMQLNQELVRDQRRLEQTQARSPEAAQTFRQILDSNMTRSFAMRATLLEPGTVSLLGEFFVASAEWLVQVAIQPPRIEGSASYAPLERRNLSFPLPDFVPPTLSCVPEFLVENIACYQSMVRRFAPETLEQNGTDFLVPLLSQVLVFMGCKQRMRNPHLRARLAECLESLLPHSDSVAPGHPAQPSSINRENLFRNHPHRAQIVPCLLDVFVGIEVTGESVAFEQKFNYRRPMYVAMDYLWTLQEQKKVFNELAVYAEANMGAVQPPLFLRFINLLMNDAIFLLDEALDNMALLRNMQNARTNGEWDRLSPTEREQNEGRFTHIGMIARFDNILGKETIHTLQFITTEITSIFCDPTLVDRISSMLNYFLVRLVGPNKKNFKVKDQQDYDFKPADLVLDICKIYINLGKSDEFCLAVSRDGRSYSSNLFNLAEQVLVRIGGGMLIADLMQVASKIAELGVQQNKEEELFADGPEEFYDPLLSTLMTDPVILPSSRTVIDRDTIARHLLSDQTDPFTKAPLTLDQVIPDVELKERIQAWKSERRSQKASASSSQENANEMA</sequence>
<evidence type="ECO:0000256" key="3">
    <source>
        <dbReference type="ARBA" id="ARBA00004906"/>
    </source>
</evidence>
<dbReference type="InterPro" id="IPR003613">
    <property type="entry name" value="Ubox_domain"/>
</dbReference>
<evidence type="ECO:0000256" key="4">
    <source>
        <dbReference type="ARBA" id="ARBA00007434"/>
    </source>
</evidence>
<feature type="compositionally biased region" description="Basic and acidic residues" evidence="12">
    <location>
        <begin position="39"/>
        <end position="55"/>
    </location>
</feature>
<comment type="catalytic activity">
    <reaction evidence="1">
        <text>S-ubiquitinyl-[E2 ubiquitin-conjugating enzyme]-L-cysteine + [acceptor protein]-L-lysine = [E2 ubiquitin-conjugating enzyme]-L-cysteine + N(6)-ubiquitinyl-[acceptor protein]-L-lysine.</text>
        <dbReference type="EC" id="2.3.2.27"/>
    </reaction>
</comment>
<dbReference type="RefSeq" id="XP_026294320.1">
    <property type="nucleotide sequence ID" value="XM_026438535.2"/>
</dbReference>
<organism evidence="14 15">
    <name type="scientific">Frankliniella occidentalis</name>
    <name type="common">Western flower thrips</name>
    <name type="synonym">Euthrips occidentalis</name>
    <dbReference type="NCBI Taxonomy" id="133901"/>
    <lineage>
        <taxon>Eukaryota</taxon>
        <taxon>Metazoa</taxon>
        <taxon>Ecdysozoa</taxon>
        <taxon>Arthropoda</taxon>
        <taxon>Hexapoda</taxon>
        <taxon>Insecta</taxon>
        <taxon>Pterygota</taxon>
        <taxon>Neoptera</taxon>
        <taxon>Paraneoptera</taxon>
        <taxon>Thysanoptera</taxon>
        <taxon>Terebrantia</taxon>
        <taxon>Thripoidea</taxon>
        <taxon>Thripidae</taxon>
        <taxon>Frankliniella</taxon>
    </lineage>
</organism>
<reference evidence="15" key="1">
    <citation type="submission" date="2025-08" db="UniProtKB">
        <authorList>
            <consortium name="RefSeq"/>
        </authorList>
    </citation>
    <scope>IDENTIFICATION</scope>
    <source>
        <tissue evidence="15">Whole organism</tissue>
    </source>
</reference>
<evidence type="ECO:0000256" key="2">
    <source>
        <dbReference type="ARBA" id="ARBA00004496"/>
    </source>
</evidence>